<feature type="signal peptide" evidence="6">
    <location>
        <begin position="1"/>
        <end position="21"/>
    </location>
</feature>
<feature type="chain" id="PRO_5004209984" evidence="6">
    <location>
        <begin position="22"/>
        <end position="606"/>
    </location>
</feature>
<evidence type="ECO:0000256" key="4">
    <source>
        <dbReference type="ARBA" id="ARBA00023295"/>
    </source>
</evidence>
<protein>
    <submittedName>
        <fullName evidence="9">Glycoside hydrolase, family 9</fullName>
    </submittedName>
</protein>
<accession>Q2ILL9</accession>
<dbReference type="CAZy" id="GH9">
    <property type="family name" value="Glycoside Hydrolase Family 9"/>
</dbReference>
<reference evidence="9" key="1">
    <citation type="submission" date="2006-01" db="EMBL/GenBank/DDBJ databases">
        <title>Complete sequence of Anaeromyxobacter dehalogenans 2CP-C.</title>
        <authorList>
            <consortium name="US DOE Joint Genome Institute"/>
            <person name="Copeland A."/>
            <person name="Lucas S."/>
            <person name="Lapidus A."/>
            <person name="Barry K."/>
            <person name="Detter J.C."/>
            <person name="Glavina T."/>
            <person name="Hammon N."/>
            <person name="Israni S."/>
            <person name="Pitluck S."/>
            <person name="Brettin T."/>
            <person name="Bruce D."/>
            <person name="Han C."/>
            <person name="Tapia R."/>
            <person name="Gilna P."/>
            <person name="Kiss H."/>
            <person name="Schmutz J."/>
            <person name="Larimer F."/>
            <person name="Land M."/>
            <person name="Kyrpides N."/>
            <person name="Anderson I."/>
            <person name="Sanford R.A."/>
            <person name="Ritalahti K.M."/>
            <person name="Thomas H.S."/>
            <person name="Kirby J.R."/>
            <person name="Zhulin I.B."/>
            <person name="Loeffler F.E."/>
            <person name="Richardson P."/>
        </authorList>
    </citation>
    <scope>NUCLEOTIDE SEQUENCE</scope>
    <source>
        <strain evidence="9">2CP-C</strain>
    </source>
</reference>
<gene>
    <name evidence="9" type="ordered locus">Adeh_2779</name>
</gene>
<dbReference type="InterPro" id="IPR012341">
    <property type="entry name" value="6hp_glycosidase-like_sf"/>
</dbReference>
<dbReference type="Gene3D" id="2.60.40.10">
    <property type="entry name" value="Immunoglobulins"/>
    <property type="match status" value="1"/>
</dbReference>
<dbReference type="CDD" id="cd02850">
    <property type="entry name" value="E_set_Cellulase_N"/>
    <property type="match status" value="1"/>
</dbReference>
<dbReference type="HOGENOM" id="CLU_450303_0_0_7"/>
<evidence type="ECO:0000313" key="10">
    <source>
        <dbReference type="Proteomes" id="UP000001935"/>
    </source>
</evidence>
<feature type="domain" description="Glycoside hydrolase family 9" evidence="7">
    <location>
        <begin position="150"/>
        <end position="589"/>
    </location>
</feature>
<dbReference type="Proteomes" id="UP000001935">
    <property type="component" value="Chromosome"/>
</dbReference>
<evidence type="ECO:0000256" key="3">
    <source>
        <dbReference type="ARBA" id="ARBA00023277"/>
    </source>
</evidence>
<keyword evidence="2 9" id="KW-0378">Hydrolase</keyword>
<dbReference type="Pfam" id="PF00759">
    <property type="entry name" value="Glyco_hydro_9"/>
    <property type="match status" value="1"/>
</dbReference>
<dbReference type="eggNOG" id="COG3291">
    <property type="taxonomic scope" value="Bacteria"/>
</dbReference>
<dbReference type="Gene3D" id="1.50.10.10">
    <property type="match status" value="1"/>
</dbReference>
<dbReference type="InterPro" id="IPR004197">
    <property type="entry name" value="Cellulase_Ig-like"/>
</dbReference>
<dbReference type="RefSeq" id="WP_011421831.1">
    <property type="nucleotide sequence ID" value="NC_007760.1"/>
</dbReference>
<dbReference type="SUPFAM" id="SSF48208">
    <property type="entry name" value="Six-hairpin glycosidases"/>
    <property type="match status" value="1"/>
</dbReference>
<proteinExistence type="inferred from homology"/>
<dbReference type="Pfam" id="PF02927">
    <property type="entry name" value="CelD_N"/>
    <property type="match status" value="1"/>
</dbReference>
<dbReference type="STRING" id="290397.Adeh_2779"/>
<evidence type="ECO:0000259" key="7">
    <source>
        <dbReference type="Pfam" id="PF00759"/>
    </source>
</evidence>
<dbReference type="PANTHER" id="PTHR22298">
    <property type="entry name" value="ENDO-1,4-BETA-GLUCANASE"/>
    <property type="match status" value="1"/>
</dbReference>
<feature type="domain" description="Cellulase Ig-like" evidence="8">
    <location>
        <begin position="60"/>
        <end position="133"/>
    </location>
</feature>
<evidence type="ECO:0000256" key="1">
    <source>
        <dbReference type="ARBA" id="ARBA00007072"/>
    </source>
</evidence>
<dbReference type="AlphaFoldDB" id="Q2ILL9"/>
<keyword evidence="4" id="KW-0326">Glycosidase</keyword>
<dbReference type="InterPro" id="IPR013783">
    <property type="entry name" value="Ig-like_fold"/>
</dbReference>
<comment type="similarity">
    <text evidence="1">Belongs to the glycosyl hydrolase 9 (cellulase E) family.</text>
</comment>
<dbReference type="KEGG" id="ade:Adeh_2779"/>
<dbReference type="GO" id="GO:0008810">
    <property type="term" value="F:cellulase activity"/>
    <property type="evidence" value="ECO:0007669"/>
    <property type="project" value="InterPro"/>
</dbReference>
<evidence type="ECO:0000313" key="9">
    <source>
        <dbReference type="EMBL" id="ABC82549.1"/>
    </source>
</evidence>
<dbReference type="EMBL" id="CP000251">
    <property type="protein sequence ID" value="ABC82549.1"/>
    <property type="molecule type" value="Genomic_DNA"/>
</dbReference>
<evidence type="ECO:0000256" key="5">
    <source>
        <dbReference type="ARBA" id="ARBA00023326"/>
    </source>
</evidence>
<evidence type="ECO:0000259" key="8">
    <source>
        <dbReference type="Pfam" id="PF02927"/>
    </source>
</evidence>
<sequence>MLLAVLVASLASATPAPVASAAPGLEPLRRAYGAAVGRVALWRRAREREDAPPFGHLATSQVGYAPRMQKRFTSPRPFTSFEVVRESDGAVAFRGGPPVRAVGTDLLGATRTVWIGDFSPLAEPGRYRVVLDGGLASHPFGVGREVFDPAVRAVQRWFYYQRAFTAVEAPWAEGPWTHPSDAAKAPPGVRKGWHDAGDFSIYNAPLATALFWMLAAYDDFAPSDDATHVPESGNGAPDLLDEARWGLEWLVSVQDAATGGFASTTCQDRYARYGENTHASVPPYRAGEVGTLATARAVGTLAFAAAVFDRRDPGFAARCLAAARRGYAYLEARPGEASDGPSCPAYRRDGDAEVGRHVRMYAAAGMLRATGERRFAADFERASIASWADPDYHHVAAFAARLYLRAPAGDPARKQALRERFRALAQEVRVAADAHPFELAARYQWGSISAALHRAGASSAWACVDAGGRGEDCDRALAPIHYALGRNYLQLCYVTGLPGVTRGVRRVFHHWLATLRAEPPVFPGALAGGPNPRPDPRDVSYPQARPRPIWGYFGDPAFPRDDATPIEGRYTENDSWSTNETAADWQGAALYGLHLAQWLARRADAP</sequence>
<keyword evidence="6" id="KW-0732">Signal</keyword>
<dbReference type="SUPFAM" id="SSF81296">
    <property type="entry name" value="E set domains"/>
    <property type="match status" value="1"/>
</dbReference>
<dbReference type="OrthoDB" id="9808897at2"/>
<name>Q2ILL9_ANADE</name>
<dbReference type="InterPro" id="IPR008928">
    <property type="entry name" value="6-hairpin_glycosidase_sf"/>
</dbReference>
<evidence type="ECO:0000256" key="6">
    <source>
        <dbReference type="SAM" id="SignalP"/>
    </source>
</evidence>
<keyword evidence="3" id="KW-0119">Carbohydrate metabolism</keyword>
<organism evidence="9 10">
    <name type="scientific">Anaeromyxobacter dehalogenans (strain 2CP-C)</name>
    <dbReference type="NCBI Taxonomy" id="290397"/>
    <lineage>
        <taxon>Bacteria</taxon>
        <taxon>Pseudomonadati</taxon>
        <taxon>Myxococcota</taxon>
        <taxon>Myxococcia</taxon>
        <taxon>Myxococcales</taxon>
        <taxon>Cystobacterineae</taxon>
        <taxon>Anaeromyxobacteraceae</taxon>
        <taxon>Anaeromyxobacter</taxon>
    </lineage>
</organism>
<keyword evidence="5" id="KW-0624">Polysaccharide degradation</keyword>
<evidence type="ECO:0000256" key="2">
    <source>
        <dbReference type="ARBA" id="ARBA00022801"/>
    </source>
</evidence>
<dbReference type="InterPro" id="IPR014756">
    <property type="entry name" value="Ig_E-set"/>
</dbReference>
<dbReference type="InterPro" id="IPR001701">
    <property type="entry name" value="Glyco_hydro_9"/>
</dbReference>
<dbReference type="GO" id="GO:0000272">
    <property type="term" value="P:polysaccharide catabolic process"/>
    <property type="evidence" value="ECO:0007669"/>
    <property type="project" value="UniProtKB-KW"/>
</dbReference>